<evidence type="ECO:0000259" key="2">
    <source>
        <dbReference type="PROSITE" id="PS50234"/>
    </source>
</evidence>
<dbReference type="PROSITE" id="PS50234">
    <property type="entry name" value="VWFA"/>
    <property type="match status" value="1"/>
</dbReference>
<dbReference type="CDD" id="cd01467">
    <property type="entry name" value="vWA_BatA_type"/>
    <property type="match status" value="1"/>
</dbReference>
<dbReference type="SMART" id="SM00327">
    <property type="entry name" value="VWA"/>
    <property type="match status" value="1"/>
</dbReference>
<organism evidence="3 4">
    <name type="scientific">Candidatus Thiomargarita nelsonii</name>
    <dbReference type="NCBI Taxonomy" id="1003181"/>
    <lineage>
        <taxon>Bacteria</taxon>
        <taxon>Pseudomonadati</taxon>
        <taxon>Pseudomonadota</taxon>
        <taxon>Gammaproteobacteria</taxon>
        <taxon>Thiotrichales</taxon>
        <taxon>Thiotrichaceae</taxon>
        <taxon>Thiomargarita</taxon>
    </lineage>
</organism>
<dbReference type="PANTHER" id="PTHR22550:SF18">
    <property type="entry name" value="VWFA DOMAIN-CONTAINING PROTEIN"/>
    <property type="match status" value="1"/>
</dbReference>
<proteinExistence type="predicted"/>
<evidence type="ECO:0000256" key="1">
    <source>
        <dbReference type="SAM" id="Phobius"/>
    </source>
</evidence>
<feature type="transmembrane region" description="Helical" evidence="1">
    <location>
        <begin position="306"/>
        <end position="328"/>
    </location>
</feature>
<keyword evidence="1" id="KW-0812">Transmembrane</keyword>
<dbReference type="Gene3D" id="3.40.50.410">
    <property type="entry name" value="von Willebrand factor, type A domain"/>
    <property type="match status" value="1"/>
</dbReference>
<gene>
    <name evidence="3" type="ORF">PN36_32495</name>
</gene>
<feature type="transmembrane region" description="Helical" evidence="1">
    <location>
        <begin position="57"/>
        <end position="74"/>
    </location>
</feature>
<dbReference type="InterPro" id="IPR050768">
    <property type="entry name" value="UPF0353/GerABKA_families"/>
</dbReference>
<comment type="caution">
    <text evidence="3">The sequence shown here is derived from an EMBL/GenBank/DDBJ whole genome shotgun (WGS) entry which is preliminary data.</text>
</comment>
<sequence>MIHFEWPWLFLALPLPLIVRYLLPATTSVENAALRVPFIEDFQSLNQKVQHKTIKRWPLWLATLAWILLVIAATRPQWWDEPIELPINGRDLMMAVDLSGSMRYKDFRIQDRTVDRLTATKWVAAQFIERRVGDRLGLILFGDQAYLQVPLTFDRQTVRTLLNESAIGLAGKQTAIGDAIGLAVKRFLHKNKKNQESWILILLTDGVNTPGKIEPLKVAELAAQEGLKIYTIGIGADEMVLRDFFGTRRINPSVDLDEKTLKQIAEKTGGRYFRARDTAGLEKIYALLDELEPIQKDNLFFRPTKALYYWPLSMALLLSAIIIVFSSFGLTHSD</sequence>
<dbReference type="Proteomes" id="UP000030428">
    <property type="component" value="Unassembled WGS sequence"/>
</dbReference>
<dbReference type="EMBL" id="JSZA02000289">
    <property type="protein sequence ID" value="KHD07971.1"/>
    <property type="molecule type" value="Genomic_DNA"/>
</dbReference>
<keyword evidence="1" id="KW-1133">Transmembrane helix</keyword>
<protein>
    <submittedName>
        <fullName evidence="3">BatB protein</fullName>
    </submittedName>
</protein>
<dbReference type="InterPro" id="IPR036465">
    <property type="entry name" value="vWFA_dom_sf"/>
</dbReference>
<dbReference type="AlphaFoldDB" id="A0A0A6RVS6"/>
<dbReference type="InterPro" id="IPR033881">
    <property type="entry name" value="vWA_BatA_type"/>
</dbReference>
<keyword evidence="1" id="KW-0472">Membrane</keyword>
<evidence type="ECO:0000313" key="4">
    <source>
        <dbReference type="Proteomes" id="UP000030428"/>
    </source>
</evidence>
<accession>A0A0A6RVS6</accession>
<dbReference type="SUPFAM" id="SSF53300">
    <property type="entry name" value="vWA-like"/>
    <property type="match status" value="1"/>
</dbReference>
<keyword evidence="4" id="KW-1185">Reference proteome</keyword>
<dbReference type="InterPro" id="IPR002035">
    <property type="entry name" value="VWF_A"/>
</dbReference>
<name>A0A0A6RVS6_9GAMM</name>
<reference evidence="3 4" key="1">
    <citation type="journal article" date="2016" name="Front. Microbiol.">
        <title>Single-Cell (Meta-)Genomics of a Dimorphic Candidatus Thiomargarita nelsonii Reveals Genomic Plasticity.</title>
        <authorList>
            <person name="Flood B.E."/>
            <person name="Fliss P."/>
            <person name="Jones D.S."/>
            <person name="Dick G.J."/>
            <person name="Jain S."/>
            <person name="Kaster A.K."/>
            <person name="Winkel M."/>
            <person name="Mussmann M."/>
            <person name="Bailey J."/>
        </authorList>
    </citation>
    <scope>NUCLEOTIDE SEQUENCE [LARGE SCALE GENOMIC DNA]</scope>
    <source>
        <strain evidence="3">Hydrate Ridge</strain>
    </source>
</reference>
<evidence type="ECO:0000313" key="3">
    <source>
        <dbReference type="EMBL" id="KHD07971.1"/>
    </source>
</evidence>
<dbReference type="Pfam" id="PF00092">
    <property type="entry name" value="VWA"/>
    <property type="match status" value="1"/>
</dbReference>
<dbReference type="PANTHER" id="PTHR22550">
    <property type="entry name" value="SPORE GERMINATION PROTEIN"/>
    <property type="match status" value="1"/>
</dbReference>
<feature type="domain" description="VWFA" evidence="2">
    <location>
        <begin position="91"/>
        <end position="291"/>
    </location>
</feature>